<evidence type="ECO:0000313" key="2">
    <source>
        <dbReference type="Proteomes" id="UP000250266"/>
    </source>
</evidence>
<sequence>MAMIEASSYIAVATATGILNCLRLQPEQLSPSTANVRFVNTLPMFRFRNATDPRNKVYGILGLMLEVQFATIQLNHNLPVVKISAHTSLRLIEETRPLTILSYIHGLGVSRFGPHEFKNFP</sequence>
<organism evidence="1 2">
    <name type="scientific">Lepidopterella palustris CBS 459.81</name>
    <dbReference type="NCBI Taxonomy" id="1314670"/>
    <lineage>
        <taxon>Eukaryota</taxon>
        <taxon>Fungi</taxon>
        <taxon>Dikarya</taxon>
        <taxon>Ascomycota</taxon>
        <taxon>Pezizomycotina</taxon>
        <taxon>Dothideomycetes</taxon>
        <taxon>Pleosporomycetidae</taxon>
        <taxon>Mytilinidiales</taxon>
        <taxon>Argynnaceae</taxon>
        <taxon>Lepidopterella</taxon>
    </lineage>
</organism>
<dbReference type="Proteomes" id="UP000250266">
    <property type="component" value="Unassembled WGS sequence"/>
</dbReference>
<name>A0A8E2DZH7_9PEZI</name>
<dbReference type="EMBL" id="KV745446">
    <property type="protein sequence ID" value="OCK74602.1"/>
    <property type="molecule type" value="Genomic_DNA"/>
</dbReference>
<proteinExistence type="predicted"/>
<dbReference type="OrthoDB" id="5416609at2759"/>
<keyword evidence="2" id="KW-1185">Reference proteome</keyword>
<gene>
    <name evidence="1" type="ORF">K432DRAFT_194786</name>
</gene>
<protein>
    <submittedName>
        <fullName evidence="1">Uncharacterized protein</fullName>
    </submittedName>
</protein>
<reference evidence="1 2" key="1">
    <citation type="journal article" date="2016" name="Nat. Commun.">
        <title>Ectomycorrhizal ecology is imprinted in the genome of the dominant symbiotic fungus Cenococcum geophilum.</title>
        <authorList>
            <consortium name="DOE Joint Genome Institute"/>
            <person name="Peter M."/>
            <person name="Kohler A."/>
            <person name="Ohm R.A."/>
            <person name="Kuo A."/>
            <person name="Krutzmann J."/>
            <person name="Morin E."/>
            <person name="Arend M."/>
            <person name="Barry K.W."/>
            <person name="Binder M."/>
            <person name="Choi C."/>
            <person name="Clum A."/>
            <person name="Copeland A."/>
            <person name="Grisel N."/>
            <person name="Haridas S."/>
            <person name="Kipfer T."/>
            <person name="LaButti K."/>
            <person name="Lindquist E."/>
            <person name="Lipzen A."/>
            <person name="Maire R."/>
            <person name="Meier B."/>
            <person name="Mihaltcheva S."/>
            <person name="Molinier V."/>
            <person name="Murat C."/>
            <person name="Poggeler S."/>
            <person name="Quandt C.A."/>
            <person name="Sperisen C."/>
            <person name="Tritt A."/>
            <person name="Tisserant E."/>
            <person name="Crous P.W."/>
            <person name="Henrissat B."/>
            <person name="Nehls U."/>
            <person name="Egli S."/>
            <person name="Spatafora J.W."/>
            <person name="Grigoriev I.V."/>
            <person name="Martin F.M."/>
        </authorList>
    </citation>
    <scope>NUCLEOTIDE SEQUENCE [LARGE SCALE GENOMIC DNA]</scope>
    <source>
        <strain evidence="1 2">CBS 459.81</strain>
    </source>
</reference>
<dbReference type="AlphaFoldDB" id="A0A8E2DZH7"/>
<accession>A0A8E2DZH7</accession>
<evidence type="ECO:0000313" key="1">
    <source>
        <dbReference type="EMBL" id="OCK74602.1"/>
    </source>
</evidence>